<sequence length="116" mass="12485">MLAFAIKAILSGVIIALIALVGKKAPAAGALIASLPLISILGMIWLWRDTADPKLLANHAEATFWYVLPSLPMFLIIPWMLRTGIGFWLTLTASGLVTILLYLATIGIAARFGVRL</sequence>
<evidence type="ECO:0000256" key="1">
    <source>
        <dbReference type="SAM" id="Phobius"/>
    </source>
</evidence>
<dbReference type="RefSeq" id="WP_160353190.1">
    <property type="nucleotide sequence ID" value="NZ_SDWJ01000001.1"/>
</dbReference>
<comment type="caution">
    <text evidence="2">The sequence shown here is derived from an EMBL/GenBank/DDBJ whole genome shotgun (WGS) entry which is preliminary data.</text>
</comment>
<feature type="transmembrane region" description="Helical" evidence="1">
    <location>
        <begin position="63"/>
        <end position="81"/>
    </location>
</feature>
<keyword evidence="1" id="KW-0472">Membrane</keyword>
<accession>A0A6I4LZ04</accession>
<protein>
    <submittedName>
        <fullName evidence="2">DUF3147 family protein</fullName>
    </submittedName>
</protein>
<reference evidence="2 3" key="1">
    <citation type="submission" date="2019-01" db="EMBL/GenBank/DDBJ databases">
        <title>Sphingorhabdus lacus sp.nov., isolated from an oligotrophic freshwater lake.</title>
        <authorList>
            <person name="Park M."/>
        </authorList>
    </citation>
    <scope>NUCLEOTIDE SEQUENCE [LARGE SCALE GENOMIC DNA]</scope>
    <source>
        <strain evidence="2 3">IMCC26285</strain>
    </source>
</reference>
<name>A0A6I4LZ04_9SPHN</name>
<evidence type="ECO:0000313" key="3">
    <source>
        <dbReference type="Proteomes" id="UP000471147"/>
    </source>
</evidence>
<keyword evidence="3" id="KW-1185">Reference proteome</keyword>
<organism evidence="2 3">
    <name type="scientific">Sphingorhabdus profundilacus</name>
    <dbReference type="NCBI Taxonomy" id="2509718"/>
    <lineage>
        <taxon>Bacteria</taxon>
        <taxon>Pseudomonadati</taxon>
        <taxon>Pseudomonadota</taxon>
        <taxon>Alphaproteobacteria</taxon>
        <taxon>Sphingomonadales</taxon>
        <taxon>Sphingomonadaceae</taxon>
        <taxon>Sphingorhabdus</taxon>
    </lineage>
</organism>
<evidence type="ECO:0000313" key="2">
    <source>
        <dbReference type="EMBL" id="MVZ97306.1"/>
    </source>
</evidence>
<dbReference type="OrthoDB" id="47473at2"/>
<feature type="transmembrane region" description="Helical" evidence="1">
    <location>
        <begin position="28"/>
        <end position="47"/>
    </location>
</feature>
<proteinExistence type="predicted"/>
<dbReference type="InterPro" id="IPR058117">
    <property type="entry name" value="BV97_02767-like"/>
</dbReference>
<feature type="transmembrane region" description="Helical" evidence="1">
    <location>
        <begin position="87"/>
        <end position="110"/>
    </location>
</feature>
<gene>
    <name evidence="2" type="ORF">EUU23_06255</name>
</gene>
<keyword evidence="1" id="KW-1133">Transmembrane helix</keyword>
<dbReference type="AlphaFoldDB" id="A0A6I4LZ04"/>
<feature type="transmembrane region" description="Helical" evidence="1">
    <location>
        <begin position="5"/>
        <end position="22"/>
    </location>
</feature>
<dbReference type="EMBL" id="SDWJ01000001">
    <property type="protein sequence ID" value="MVZ97306.1"/>
    <property type="molecule type" value="Genomic_DNA"/>
</dbReference>
<dbReference type="Proteomes" id="UP000471147">
    <property type="component" value="Unassembled WGS sequence"/>
</dbReference>
<keyword evidence="1" id="KW-0812">Transmembrane</keyword>
<dbReference type="NCBIfam" id="NF006749">
    <property type="entry name" value="PRK09272.1-2"/>
    <property type="match status" value="1"/>
</dbReference>